<keyword evidence="3" id="KW-1185">Reference proteome</keyword>
<protein>
    <submittedName>
        <fullName evidence="2">Uncharacterized protein</fullName>
    </submittedName>
</protein>
<dbReference type="Proteomes" id="UP000267029">
    <property type="component" value="Unassembled WGS sequence"/>
</dbReference>
<sequence>MCVEGSDDRAQDAHQLLIYRDEALSHGNTFRSPFDPRSEDDLLSSTNDGVVLDLTFDPNTRRLHEGMGRIHADDQPWIGGSIDRAGSSNEISTGDHVTRRELISISQYRILIGGCRSMHAEALSAHPLRAPPLMSCCVRVGTALVPLGTGGPDSHSPGPRPAPRRPHTKVESPIGEALTAGGEGSCFEDEEEDDSWADDESRLRPPALRRNLQAALAELPVEDPVSRTKRLRSLQYPIYVNVGGDPKGINSDDFDRTKSYGQVKPLKTMDQNIPDKELPDSLVVRTRRRTMSGITGFLPRSTTLSSSSVWFGDHPVPTKTQMLAAEQSPLRLSSIQLQAQAELARRRSRNNLATRSAGGLSRSRSLDRSLVVAPSASTLYGPTGRRVHGGAPLVERAIKRHVSKRDGYETLSLIHVPKIDKPSNENGNRQRPASSASTAKYRAPAAMKRNRLEARSLVAQAAVDLAMHTFDPFEV</sequence>
<name>A0A3P6I1I2_MESCO</name>
<feature type="region of interest" description="Disordered" evidence="1">
    <location>
        <begin position="417"/>
        <end position="444"/>
    </location>
</feature>
<proteinExistence type="predicted"/>
<evidence type="ECO:0000256" key="1">
    <source>
        <dbReference type="SAM" id="MobiDB-lite"/>
    </source>
</evidence>
<dbReference type="EMBL" id="UXSR01005353">
    <property type="protein sequence ID" value="VDD81326.1"/>
    <property type="molecule type" value="Genomic_DNA"/>
</dbReference>
<evidence type="ECO:0000313" key="2">
    <source>
        <dbReference type="EMBL" id="VDD81326.1"/>
    </source>
</evidence>
<dbReference type="OrthoDB" id="6267020at2759"/>
<dbReference type="AlphaFoldDB" id="A0A3P6I1I2"/>
<feature type="compositionally biased region" description="Acidic residues" evidence="1">
    <location>
        <begin position="186"/>
        <end position="198"/>
    </location>
</feature>
<gene>
    <name evidence="2" type="ORF">MCOS_LOCUS7329</name>
</gene>
<evidence type="ECO:0000313" key="3">
    <source>
        <dbReference type="Proteomes" id="UP000267029"/>
    </source>
</evidence>
<feature type="compositionally biased region" description="Polar residues" evidence="1">
    <location>
        <begin position="424"/>
        <end position="438"/>
    </location>
</feature>
<reference evidence="2 3" key="1">
    <citation type="submission" date="2018-10" db="EMBL/GenBank/DDBJ databases">
        <authorList>
            <consortium name="Pathogen Informatics"/>
        </authorList>
    </citation>
    <scope>NUCLEOTIDE SEQUENCE [LARGE SCALE GENOMIC DNA]</scope>
</reference>
<feature type="region of interest" description="Disordered" evidence="1">
    <location>
        <begin position="148"/>
        <end position="201"/>
    </location>
</feature>
<organism evidence="2 3">
    <name type="scientific">Mesocestoides corti</name>
    <name type="common">Flatworm</name>
    <dbReference type="NCBI Taxonomy" id="53468"/>
    <lineage>
        <taxon>Eukaryota</taxon>
        <taxon>Metazoa</taxon>
        <taxon>Spiralia</taxon>
        <taxon>Lophotrochozoa</taxon>
        <taxon>Platyhelminthes</taxon>
        <taxon>Cestoda</taxon>
        <taxon>Eucestoda</taxon>
        <taxon>Cyclophyllidea</taxon>
        <taxon>Mesocestoididae</taxon>
        <taxon>Mesocestoides</taxon>
    </lineage>
</organism>
<accession>A0A3P6I1I2</accession>